<gene>
    <name evidence="2" type="ORF">TTHERM_00037330</name>
</gene>
<feature type="region of interest" description="Disordered" evidence="1">
    <location>
        <begin position="734"/>
        <end position="756"/>
    </location>
</feature>
<feature type="compositionally biased region" description="Basic and acidic residues" evidence="1">
    <location>
        <begin position="9"/>
        <end position="29"/>
    </location>
</feature>
<dbReference type="SUPFAM" id="SSF48452">
    <property type="entry name" value="TPR-like"/>
    <property type="match status" value="1"/>
</dbReference>
<dbReference type="eggNOG" id="KOG2422">
    <property type="taxonomic scope" value="Eukaryota"/>
</dbReference>
<feature type="region of interest" description="Disordered" evidence="1">
    <location>
        <begin position="1"/>
        <end position="125"/>
    </location>
</feature>
<feature type="compositionally biased region" description="Low complexity" evidence="1">
    <location>
        <begin position="702"/>
        <end position="721"/>
    </location>
</feature>
<dbReference type="InParanoid" id="Q22M86"/>
<feature type="region of interest" description="Disordered" evidence="1">
    <location>
        <begin position="699"/>
        <end position="721"/>
    </location>
</feature>
<dbReference type="KEGG" id="tet:TTHERM_00037330"/>
<name>Q22M86_TETTS</name>
<dbReference type="PANTHER" id="PTHR22684">
    <property type="entry name" value="NULP1-RELATED"/>
    <property type="match status" value="1"/>
</dbReference>
<reference evidence="3" key="1">
    <citation type="journal article" date="2006" name="PLoS Biol.">
        <title>Macronuclear genome sequence of the ciliate Tetrahymena thermophila, a model eukaryote.</title>
        <authorList>
            <person name="Eisen J.A."/>
            <person name="Coyne R.S."/>
            <person name="Wu M."/>
            <person name="Wu D."/>
            <person name="Thiagarajan M."/>
            <person name="Wortman J.R."/>
            <person name="Badger J.H."/>
            <person name="Ren Q."/>
            <person name="Amedeo P."/>
            <person name="Jones K.M."/>
            <person name="Tallon L.J."/>
            <person name="Delcher A.L."/>
            <person name="Salzberg S.L."/>
            <person name="Silva J.C."/>
            <person name="Haas B.J."/>
            <person name="Majoros W.H."/>
            <person name="Farzad M."/>
            <person name="Carlton J.M."/>
            <person name="Smith R.K. Jr."/>
            <person name="Garg J."/>
            <person name="Pearlman R.E."/>
            <person name="Karrer K.M."/>
            <person name="Sun L."/>
            <person name="Manning G."/>
            <person name="Elde N.C."/>
            <person name="Turkewitz A.P."/>
            <person name="Asai D.J."/>
            <person name="Wilkes D.E."/>
            <person name="Wang Y."/>
            <person name="Cai H."/>
            <person name="Collins K."/>
            <person name="Stewart B.A."/>
            <person name="Lee S.R."/>
            <person name="Wilamowska K."/>
            <person name="Weinberg Z."/>
            <person name="Ruzzo W.L."/>
            <person name="Wloga D."/>
            <person name="Gaertig J."/>
            <person name="Frankel J."/>
            <person name="Tsao C.-C."/>
            <person name="Gorovsky M.A."/>
            <person name="Keeling P.J."/>
            <person name="Waller R.F."/>
            <person name="Patron N.J."/>
            <person name="Cherry J.M."/>
            <person name="Stover N.A."/>
            <person name="Krieger C.J."/>
            <person name="del Toro C."/>
            <person name="Ryder H.F."/>
            <person name="Williamson S.C."/>
            <person name="Barbeau R.A."/>
            <person name="Hamilton E.P."/>
            <person name="Orias E."/>
        </authorList>
    </citation>
    <scope>NUCLEOTIDE SEQUENCE [LARGE SCALE GENOMIC DNA]</scope>
    <source>
        <strain evidence="3">SB210</strain>
    </source>
</reference>
<dbReference type="STRING" id="312017.Q22M86"/>
<dbReference type="Proteomes" id="UP000009168">
    <property type="component" value="Unassembled WGS sequence"/>
</dbReference>
<dbReference type="GO" id="GO:1990112">
    <property type="term" value="C:RQC complex"/>
    <property type="evidence" value="ECO:0007669"/>
    <property type="project" value="TreeGrafter"/>
</dbReference>
<dbReference type="Pfam" id="PF04910">
    <property type="entry name" value="Tcf25"/>
    <property type="match status" value="1"/>
</dbReference>
<dbReference type="HOGENOM" id="CLU_008321_3_0_1"/>
<dbReference type="AlphaFoldDB" id="Q22M86"/>
<dbReference type="EMBL" id="GG662720">
    <property type="protein sequence ID" value="EAR86339.1"/>
    <property type="molecule type" value="Genomic_DNA"/>
</dbReference>
<accession>Q22M86</accession>
<feature type="compositionally biased region" description="Acidic residues" evidence="1">
    <location>
        <begin position="740"/>
        <end position="756"/>
    </location>
</feature>
<dbReference type="Gene3D" id="1.25.40.10">
    <property type="entry name" value="Tetratricopeptide repeat domain"/>
    <property type="match status" value="1"/>
</dbReference>
<sequence>MSSRQARKLLKEQQEKKVQEEASKALQKNEEEDDDEEEAPKQKKAGFFDLMSDSSEEDSEDDDNEKSGDEEEEEETEEEKAERLKLEEEEKRKKEEEQKRIDEELEKKRKLKEEKANKKKSKQENDEIELDQILKRVEEEEKKQNIQDEEQKQNGYFNRVNELELESTLQIIKAKLNYNKELSKYFKGAKLTDNKKVDENEEIQQLGLRNKRLARMYLNSQKKKIKSIKQLNLVHDDKPRQPMPEKFICEFVGENKLGQRLYTFKPTPKYESLQQVYLSVQNQMDPQAVFDFVTQNPYHADGLYNLFEFYRLQGKFKEANAMLEQILYIYEDCFGFEFSQIFDDKKNRFCLSVENNKYGATFFAALLKFVDLLGKKGCYRAALEYNKVLLKMNPESDPAGALLCLDYNSLSCKAYDYLIYFAKNFAYELYQNPKYSIQYMPNFIYSCALAKFSKVMLPALSKNKQEVEPPAIGTMIDFKEEDFDKAVDFNRNHIDDSHNVQILTAILLYPKLMKNLCLVNEFHKAPLGHSLLKDWQKKSLKDILEHKLFSDETAQPYYSFLGLQNNQDIEGLNKLFEIYVERSKIVWKDNKIMLWIKAATGFVLNMFEKKSFDYDEFVQNLCLGSEKNILPFSLNRYRILQKANFSDHIERLDLNNIQDNVNMEAANDPVQNPNYNPINTNQSFFSLLAQSLLPWVHLPGQNNNENNNNNNNNAENMNMPDLNNLNEQQLMELMQQAQYLDEEDDDDDYEDEDQAN</sequence>
<evidence type="ECO:0000256" key="1">
    <source>
        <dbReference type="SAM" id="MobiDB-lite"/>
    </source>
</evidence>
<dbReference type="InterPro" id="IPR006994">
    <property type="entry name" value="TCF25/Rqc1"/>
</dbReference>
<feature type="compositionally biased region" description="Basic and acidic residues" evidence="1">
    <location>
        <begin position="80"/>
        <end position="116"/>
    </location>
</feature>
<feature type="compositionally biased region" description="Acidic residues" evidence="1">
    <location>
        <begin position="54"/>
        <end position="79"/>
    </location>
</feature>
<dbReference type="InterPro" id="IPR011990">
    <property type="entry name" value="TPR-like_helical_dom_sf"/>
</dbReference>
<dbReference type="OMA" id="RAGRYDW"/>
<dbReference type="GeneID" id="7844757"/>
<evidence type="ECO:0000313" key="2">
    <source>
        <dbReference type="EMBL" id="EAR86339.1"/>
    </source>
</evidence>
<dbReference type="RefSeq" id="XP_977134.1">
    <property type="nucleotide sequence ID" value="XM_972041.3"/>
</dbReference>
<organism evidence="2 3">
    <name type="scientific">Tetrahymena thermophila (strain SB210)</name>
    <dbReference type="NCBI Taxonomy" id="312017"/>
    <lineage>
        <taxon>Eukaryota</taxon>
        <taxon>Sar</taxon>
        <taxon>Alveolata</taxon>
        <taxon>Ciliophora</taxon>
        <taxon>Intramacronucleata</taxon>
        <taxon>Oligohymenophorea</taxon>
        <taxon>Hymenostomatida</taxon>
        <taxon>Tetrahymenina</taxon>
        <taxon>Tetrahymenidae</taxon>
        <taxon>Tetrahymena</taxon>
    </lineage>
</organism>
<dbReference type="PANTHER" id="PTHR22684:SF0">
    <property type="entry name" value="RIBOSOME QUALITY CONTROL COMPLEX SUBUNIT TCF25"/>
    <property type="match status" value="1"/>
</dbReference>
<dbReference type="OrthoDB" id="205993at2759"/>
<keyword evidence="3" id="KW-1185">Reference proteome</keyword>
<proteinExistence type="predicted"/>
<evidence type="ECO:0000313" key="3">
    <source>
        <dbReference type="Proteomes" id="UP000009168"/>
    </source>
</evidence>
<protein>
    <submittedName>
        <fullName evidence="2">Transcription factor 25</fullName>
    </submittedName>
</protein>